<sequence length="210" mass="24273">MSLLNKLFHFILLTTQKHNIDESHGLSHSMNVLRFASEIYEEESIKHPIVKQHEKIIYISAALHDMCDKKYMDQDEGISEIDTFLSDKMNPTEINVVKLIISTMSYSYVKANGFPNLGPYKTAYHIVREADLLTAYDFDRCMIYNMNKKSGNLEESFKDANLLFANRVLKHNEDGLFKTEYSLKKSLELESQSLQQIGTWKKLLKSPALI</sequence>
<protein>
    <recommendedName>
        <fullName evidence="2">HD domain-containing protein</fullName>
    </recommendedName>
</protein>
<dbReference type="AlphaFoldDB" id="A0A6C0JDX3"/>
<dbReference type="PANTHER" id="PTHR33594">
    <property type="entry name" value="SUPERFAMILY HYDROLASE, PUTATIVE (AFU_ORTHOLOGUE AFUA_1G03035)-RELATED"/>
    <property type="match status" value="1"/>
</dbReference>
<dbReference type="Gene3D" id="1.10.3210.10">
    <property type="entry name" value="Hypothetical protein af1432"/>
    <property type="match status" value="1"/>
</dbReference>
<organism evidence="1">
    <name type="scientific">viral metagenome</name>
    <dbReference type="NCBI Taxonomy" id="1070528"/>
    <lineage>
        <taxon>unclassified sequences</taxon>
        <taxon>metagenomes</taxon>
        <taxon>organismal metagenomes</taxon>
    </lineage>
</organism>
<dbReference type="PANTHER" id="PTHR33594:SF1">
    <property type="entry name" value="HD_PDEASE DOMAIN-CONTAINING PROTEIN"/>
    <property type="match status" value="1"/>
</dbReference>
<dbReference type="SUPFAM" id="SSF109604">
    <property type="entry name" value="HD-domain/PDEase-like"/>
    <property type="match status" value="1"/>
</dbReference>
<accession>A0A6C0JDX3</accession>
<dbReference type="EMBL" id="MN740389">
    <property type="protein sequence ID" value="QHU03829.1"/>
    <property type="molecule type" value="Genomic_DNA"/>
</dbReference>
<evidence type="ECO:0000313" key="1">
    <source>
        <dbReference type="EMBL" id="QHU03829.1"/>
    </source>
</evidence>
<reference evidence="1" key="1">
    <citation type="journal article" date="2020" name="Nature">
        <title>Giant virus diversity and host interactions through global metagenomics.</title>
        <authorList>
            <person name="Schulz F."/>
            <person name="Roux S."/>
            <person name="Paez-Espino D."/>
            <person name="Jungbluth S."/>
            <person name="Walsh D.A."/>
            <person name="Denef V.J."/>
            <person name="McMahon K.D."/>
            <person name="Konstantinidis K.T."/>
            <person name="Eloe-Fadrosh E.A."/>
            <person name="Kyrpides N.C."/>
            <person name="Woyke T."/>
        </authorList>
    </citation>
    <scope>NUCLEOTIDE SEQUENCE</scope>
    <source>
        <strain evidence="1">GVMAG-M-3300027708-20</strain>
    </source>
</reference>
<name>A0A6C0JDX3_9ZZZZ</name>
<proteinExistence type="predicted"/>
<evidence type="ECO:0008006" key="2">
    <source>
        <dbReference type="Google" id="ProtNLM"/>
    </source>
</evidence>